<dbReference type="PROSITE" id="PS51918">
    <property type="entry name" value="RADICAL_SAM"/>
    <property type="match status" value="1"/>
</dbReference>
<dbReference type="PROSITE" id="PS51332">
    <property type="entry name" value="B12_BINDING"/>
    <property type="match status" value="1"/>
</dbReference>
<reference evidence="9" key="1">
    <citation type="journal article" date="2016" name="Genome Announc.">
        <title>Complete genome sequence of Alkaliphilus metalliredigens strain QYMF, an alkaliphilic and metal-reducing bacterium isolated from borax-contaminated leachate ponds.</title>
        <authorList>
            <person name="Hwang C."/>
            <person name="Copeland A."/>
            <person name="Lucas S."/>
            <person name="Lapidus A."/>
            <person name="Barry K."/>
            <person name="Detter J.C."/>
            <person name="Glavina Del Rio T."/>
            <person name="Hammon N."/>
            <person name="Israni S."/>
            <person name="Dalin E."/>
            <person name="Tice H."/>
            <person name="Pitluck S."/>
            <person name="Chertkov O."/>
            <person name="Brettin T."/>
            <person name="Bruce D."/>
            <person name="Han C."/>
            <person name="Schmutz J."/>
            <person name="Larimer F."/>
            <person name="Land M.L."/>
            <person name="Hauser L."/>
            <person name="Kyrpides N."/>
            <person name="Mikhailova N."/>
            <person name="Ye Q."/>
            <person name="Zhou J."/>
            <person name="Richardson P."/>
            <person name="Fields M.W."/>
        </authorList>
    </citation>
    <scope>NUCLEOTIDE SEQUENCE [LARGE SCALE GENOMIC DNA]</scope>
    <source>
        <strain evidence="9">QYMF</strain>
    </source>
</reference>
<dbReference type="InterPro" id="IPR036724">
    <property type="entry name" value="Cobalamin-bd_sf"/>
</dbReference>
<dbReference type="SUPFAM" id="SSF52242">
    <property type="entry name" value="Cobalamin (vitamin B12)-binding domain"/>
    <property type="match status" value="1"/>
</dbReference>
<dbReference type="GO" id="GO:0005829">
    <property type="term" value="C:cytosol"/>
    <property type="evidence" value="ECO:0007669"/>
    <property type="project" value="TreeGrafter"/>
</dbReference>
<dbReference type="Pfam" id="PF13311">
    <property type="entry name" value="DUF4080"/>
    <property type="match status" value="1"/>
</dbReference>
<dbReference type="SFLD" id="SFLDG01082">
    <property type="entry name" value="B12-binding_domain_containing"/>
    <property type="match status" value="1"/>
</dbReference>
<feature type="domain" description="B12-binding" evidence="6">
    <location>
        <begin position="1"/>
        <end position="134"/>
    </location>
</feature>
<dbReference type="KEGG" id="amt:Amet_1722"/>
<dbReference type="Pfam" id="PF04055">
    <property type="entry name" value="Radical_SAM"/>
    <property type="match status" value="1"/>
</dbReference>
<dbReference type="InterPro" id="IPR034466">
    <property type="entry name" value="Methyltransferase_Class_B"/>
</dbReference>
<dbReference type="InterPro" id="IPR058240">
    <property type="entry name" value="rSAM_sf"/>
</dbReference>
<comment type="cofactor">
    <cofactor evidence="1">
        <name>[4Fe-4S] cluster</name>
        <dbReference type="ChEBI" id="CHEBI:49883"/>
    </cofactor>
</comment>
<proteinExistence type="predicted"/>
<dbReference type="OrthoDB" id="9801424at2"/>
<name>A6TNY0_ALKMQ</name>
<evidence type="ECO:0000256" key="1">
    <source>
        <dbReference type="ARBA" id="ARBA00001966"/>
    </source>
</evidence>
<dbReference type="InterPro" id="IPR051198">
    <property type="entry name" value="BchE-like"/>
</dbReference>
<dbReference type="HOGENOM" id="CLU_021572_1_0_9"/>
<evidence type="ECO:0000256" key="5">
    <source>
        <dbReference type="ARBA" id="ARBA00023014"/>
    </source>
</evidence>
<dbReference type="CDD" id="cd01335">
    <property type="entry name" value="Radical_SAM"/>
    <property type="match status" value="1"/>
</dbReference>
<evidence type="ECO:0000256" key="3">
    <source>
        <dbReference type="ARBA" id="ARBA00022723"/>
    </source>
</evidence>
<dbReference type="RefSeq" id="WP_012062936.1">
    <property type="nucleotide sequence ID" value="NC_009633.1"/>
</dbReference>
<dbReference type="EMBL" id="CP000724">
    <property type="protein sequence ID" value="ABR47898.1"/>
    <property type="molecule type" value="Genomic_DNA"/>
</dbReference>
<dbReference type="InterPro" id="IPR006638">
    <property type="entry name" value="Elp3/MiaA/NifB-like_rSAM"/>
</dbReference>
<dbReference type="Gene3D" id="3.40.50.280">
    <property type="entry name" value="Cobalamin-binding domain"/>
    <property type="match status" value="1"/>
</dbReference>
<evidence type="ECO:0000313" key="9">
    <source>
        <dbReference type="Proteomes" id="UP000001572"/>
    </source>
</evidence>
<dbReference type="eggNOG" id="COG1032">
    <property type="taxonomic scope" value="Bacteria"/>
</dbReference>
<keyword evidence="3" id="KW-0479">Metal-binding</keyword>
<sequence>MKVLLVAINAKYIHTNIAVRYLLQTGRKAVDEIDMREFTINHSVEYILSEIYKTQPEVICFSCYIWNMEMIEQLSQLLKKIMPQVTIILGGPEVSFESKNLMEQNDAIDITVMGEGEETFTNLLVLLNEYGDYSQLSGIAYRVKGQILVNELGCEAYDMKDIPFPYEGEVLDENKIVYYEASRGCPFNCQYCLSSSFQGVRFLPIERVKKELKYFIDQEVKQVKFVDRTFNANIEYALEIMKFLKEYHTGKTNFHFEVTADLISDEILDFLETVPVGLFQFEIGVQSTNEETLQAIQRKMDFQKLSYVVKRIARYRNIHQHLDLIAGLPKENYFTFRKSFNDVFALKPEKLQLGFLKLLKGSGLAHDAHKYGYIYTDYPPYEVLENDSLSYGEMNRLKGVEEMVEIYWNSGIFRTSVQVVIDNFYSSAFQLFEDLWKYWEGQGYHHNAQGKNQLYETLMGFYEFKGFEYEEKMLEVLKFDYLRNTKTSSLPKLFYRELPSGFKNQSHTFLQSIENLEKFLPRYINIPAKQIIKKVHFEQFSYNVVQLEGNPKALRELEVEKTTVLFDYDLENKALDDSKVFIVNIEA</sequence>
<keyword evidence="5" id="KW-0411">Iron-sulfur</keyword>
<dbReference type="CDD" id="cd02068">
    <property type="entry name" value="radical_SAM_B12_BD"/>
    <property type="match status" value="1"/>
</dbReference>
<protein>
    <submittedName>
        <fullName evidence="8">Radical SAM domain protein</fullName>
    </submittedName>
</protein>
<keyword evidence="4" id="KW-0408">Iron</keyword>
<evidence type="ECO:0000259" key="6">
    <source>
        <dbReference type="PROSITE" id="PS51332"/>
    </source>
</evidence>
<dbReference type="SFLD" id="SFLDG01123">
    <property type="entry name" value="methyltransferase_(Class_B)"/>
    <property type="match status" value="1"/>
</dbReference>
<dbReference type="GO" id="GO:0046872">
    <property type="term" value="F:metal ion binding"/>
    <property type="evidence" value="ECO:0007669"/>
    <property type="project" value="UniProtKB-KW"/>
</dbReference>
<evidence type="ECO:0000256" key="4">
    <source>
        <dbReference type="ARBA" id="ARBA00023004"/>
    </source>
</evidence>
<evidence type="ECO:0000313" key="8">
    <source>
        <dbReference type="EMBL" id="ABR47898.1"/>
    </source>
</evidence>
<dbReference type="PANTHER" id="PTHR43409">
    <property type="entry name" value="ANAEROBIC MAGNESIUM-PROTOPORPHYRIN IX MONOMETHYL ESTER CYCLASE-RELATED"/>
    <property type="match status" value="1"/>
</dbReference>
<feature type="domain" description="Radical SAM core" evidence="7">
    <location>
        <begin position="171"/>
        <end position="401"/>
    </location>
</feature>
<dbReference type="Gene3D" id="3.80.30.20">
    <property type="entry name" value="tm_1862 like domain"/>
    <property type="match status" value="1"/>
</dbReference>
<evidence type="ECO:0000259" key="7">
    <source>
        <dbReference type="PROSITE" id="PS51918"/>
    </source>
</evidence>
<dbReference type="Pfam" id="PF02310">
    <property type="entry name" value="B12-binding"/>
    <property type="match status" value="1"/>
</dbReference>
<dbReference type="InterPro" id="IPR023404">
    <property type="entry name" value="rSAM_horseshoe"/>
</dbReference>
<dbReference type="AlphaFoldDB" id="A6TNY0"/>
<dbReference type="SFLD" id="SFLDS00029">
    <property type="entry name" value="Radical_SAM"/>
    <property type="match status" value="1"/>
</dbReference>
<dbReference type="Proteomes" id="UP000001572">
    <property type="component" value="Chromosome"/>
</dbReference>
<dbReference type="SUPFAM" id="SSF102114">
    <property type="entry name" value="Radical SAM enzymes"/>
    <property type="match status" value="1"/>
</dbReference>
<dbReference type="SMART" id="SM00729">
    <property type="entry name" value="Elp3"/>
    <property type="match status" value="1"/>
</dbReference>
<dbReference type="GO" id="GO:0051539">
    <property type="term" value="F:4 iron, 4 sulfur cluster binding"/>
    <property type="evidence" value="ECO:0007669"/>
    <property type="project" value="UniProtKB-KW"/>
</dbReference>
<dbReference type="GO" id="GO:0003824">
    <property type="term" value="F:catalytic activity"/>
    <property type="evidence" value="ECO:0007669"/>
    <property type="project" value="InterPro"/>
</dbReference>
<organism evidence="8 9">
    <name type="scientific">Alkaliphilus metalliredigens (strain QYMF)</name>
    <dbReference type="NCBI Taxonomy" id="293826"/>
    <lineage>
        <taxon>Bacteria</taxon>
        <taxon>Bacillati</taxon>
        <taxon>Bacillota</taxon>
        <taxon>Clostridia</taxon>
        <taxon>Peptostreptococcales</taxon>
        <taxon>Natronincolaceae</taxon>
        <taxon>Alkaliphilus</taxon>
    </lineage>
</organism>
<dbReference type="STRING" id="293826.Amet_1722"/>
<accession>A6TNY0</accession>
<gene>
    <name evidence="8" type="ordered locus">Amet_1722</name>
</gene>
<keyword evidence="2" id="KW-0949">S-adenosyl-L-methionine</keyword>
<dbReference type="GO" id="GO:0031419">
    <property type="term" value="F:cobalamin binding"/>
    <property type="evidence" value="ECO:0007669"/>
    <property type="project" value="InterPro"/>
</dbReference>
<evidence type="ECO:0000256" key="2">
    <source>
        <dbReference type="ARBA" id="ARBA00022691"/>
    </source>
</evidence>
<dbReference type="InterPro" id="IPR025288">
    <property type="entry name" value="DUF4080"/>
</dbReference>
<keyword evidence="9" id="KW-1185">Reference proteome</keyword>
<dbReference type="PANTHER" id="PTHR43409:SF16">
    <property type="entry name" value="SLR0320 PROTEIN"/>
    <property type="match status" value="1"/>
</dbReference>
<dbReference type="InterPro" id="IPR007197">
    <property type="entry name" value="rSAM"/>
</dbReference>
<dbReference type="InterPro" id="IPR006158">
    <property type="entry name" value="Cobalamin-bd"/>
</dbReference>